<dbReference type="AlphaFoldDB" id="A0A222G586"/>
<sequence>MVLKLTDSLKLTAYSYFFTTEKYRGALCATPSSDLNCRCGFSRKKSFKFKAVSFQLKQAPHAWF</sequence>
<accession>A0A222G586</accession>
<dbReference type="EMBL" id="CP020465">
    <property type="protein sequence ID" value="ASP46971.1"/>
    <property type="molecule type" value="Genomic_DNA"/>
</dbReference>
<organism evidence="1 2">
    <name type="scientific">Cognaticolwellia beringensis</name>
    <dbReference type="NCBI Taxonomy" id="1967665"/>
    <lineage>
        <taxon>Bacteria</taxon>
        <taxon>Pseudomonadati</taxon>
        <taxon>Pseudomonadota</taxon>
        <taxon>Gammaproteobacteria</taxon>
        <taxon>Alteromonadales</taxon>
        <taxon>Colwelliaceae</taxon>
        <taxon>Cognaticolwellia</taxon>
    </lineage>
</organism>
<reference evidence="1 2" key="1">
    <citation type="submission" date="2017-08" db="EMBL/GenBank/DDBJ databases">
        <title>Complete genome of Colwellia sp. NB097-1, a psychrophile bacterium ioslated from Bering Sea.</title>
        <authorList>
            <person name="Chen X."/>
        </authorList>
    </citation>
    <scope>NUCLEOTIDE SEQUENCE [LARGE SCALE GENOMIC DNA]</scope>
    <source>
        <strain evidence="1 2">NB097-1</strain>
    </source>
</reference>
<gene>
    <name evidence="1" type="ORF">B5D82_03775</name>
</gene>
<keyword evidence="2" id="KW-1185">Reference proteome</keyword>
<evidence type="ECO:0000313" key="1">
    <source>
        <dbReference type="EMBL" id="ASP46971.1"/>
    </source>
</evidence>
<name>A0A222G586_9GAMM</name>
<dbReference type="Proteomes" id="UP000202259">
    <property type="component" value="Chromosome"/>
</dbReference>
<proteinExistence type="predicted"/>
<evidence type="ECO:0000313" key="2">
    <source>
        <dbReference type="Proteomes" id="UP000202259"/>
    </source>
</evidence>
<protein>
    <submittedName>
        <fullName evidence="1">Uncharacterized protein</fullName>
    </submittedName>
</protein>
<dbReference type="KEGG" id="cber:B5D82_03775"/>